<sequence>METEMENPFNYRNLFKVGEKRTNLQSSILPPTSALLLSWEGEISIPPPTPPFSWRQFLELLCCLNLRKTILCFKMPFISGNSTTSDHVF</sequence>
<proteinExistence type="predicted"/>
<keyword evidence="2" id="KW-1185">Reference proteome</keyword>
<dbReference type="Proteomes" id="UP001054945">
    <property type="component" value="Unassembled WGS sequence"/>
</dbReference>
<name>A0AAV4QG22_CAEEX</name>
<reference evidence="1 2" key="1">
    <citation type="submission" date="2021-06" db="EMBL/GenBank/DDBJ databases">
        <title>Caerostris extrusa draft genome.</title>
        <authorList>
            <person name="Kono N."/>
            <person name="Arakawa K."/>
        </authorList>
    </citation>
    <scope>NUCLEOTIDE SEQUENCE [LARGE SCALE GENOMIC DNA]</scope>
</reference>
<evidence type="ECO:0000313" key="1">
    <source>
        <dbReference type="EMBL" id="GIY06980.1"/>
    </source>
</evidence>
<comment type="caution">
    <text evidence="1">The sequence shown here is derived from an EMBL/GenBank/DDBJ whole genome shotgun (WGS) entry which is preliminary data.</text>
</comment>
<organism evidence="1 2">
    <name type="scientific">Caerostris extrusa</name>
    <name type="common">Bark spider</name>
    <name type="synonym">Caerostris bankana</name>
    <dbReference type="NCBI Taxonomy" id="172846"/>
    <lineage>
        <taxon>Eukaryota</taxon>
        <taxon>Metazoa</taxon>
        <taxon>Ecdysozoa</taxon>
        <taxon>Arthropoda</taxon>
        <taxon>Chelicerata</taxon>
        <taxon>Arachnida</taxon>
        <taxon>Araneae</taxon>
        <taxon>Araneomorphae</taxon>
        <taxon>Entelegynae</taxon>
        <taxon>Araneoidea</taxon>
        <taxon>Araneidae</taxon>
        <taxon>Caerostris</taxon>
    </lineage>
</organism>
<dbReference type="AlphaFoldDB" id="A0AAV4QG22"/>
<accession>A0AAV4QG22</accession>
<protein>
    <submittedName>
        <fullName evidence="1">Uncharacterized protein</fullName>
    </submittedName>
</protein>
<gene>
    <name evidence="1" type="ORF">CEXT_179971</name>
</gene>
<evidence type="ECO:0000313" key="2">
    <source>
        <dbReference type="Proteomes" id="UP001054945"/>
    </source>
</evidence>
<dbReference type="EMBL" id="BPLR01006029">
    <property type="protein sequence ID" value="GIY06980.1"/>
    <property type="molecule type" value="Genomic_DNA"/>
</dbReference>